<evidence type="ECO:0000313" key="6">
    <source>
        <dbReference type="Proteomes" id="UP001174909"/>
    </source>
</evidence>
<dbReference type="EMBL" id="CASHTH010003272">
    <property type="protein sequence ID" value="CAI8042553.1"/>
    <property type="molecule type" value="Genomic_DNA"/>
</dbReference>
<comment type="caution">
    <text evidence="5">The sequence shown here is derived from an EMBL/GenBank/DDBJ whole genome shotgun (WGS) entry which is preliminary data.</text>
</comment>
<dbReference type="SUPFAM" id="SSF56487">
    <property type="entry name" value="SRCR-like"/>
    <property type="match status" value="1"/>
</dbReference>
<accession>A0AA35T6V3</accession>
<evidence type="ECO:0000259" key="4">
    <source>
        <dbReference type="PROSITE" id="PS50287"/>
    </source>
</evidence>
<keyword evidence="6" id="KW-1185">Reference proteome</keyword>
<organism evidence="5 6">
    <name type="scientific">Geodia barretti</name>
    <name type="common">Barrett's horny sponge</name>
    <dbReference type="NCBI Taxonomy" id="519541"/>
    <lineage>
        <taxon>Eukaryota</taxon>
        <taxon>Metazoa</taxon>
        <taxon>Porifera</taxon>
        <taxon>Demospongiae</taxon>
        <taxon>Heteroscleromorpha</taxon>
        <taxon>Tetractinellida</taxon>
        <taxon>Astrophorina</taxon>
        <taxon>Geodiidae</taxon>
        <taxon>Geodia</taxon>
    </lineage>
</organism>
<reference evidence="5" key="1">
    <citation type="submission" date="2023-03" db="EMBL/GenBank/DDBJ databases">
        <authorList>
            <person name="Steffen K."/>
            <person name="Cardenas P."/>
        </authorList>
    </citation>
    <scope>NUCLEOTIDE SEQUENCE</scope>
</reference>
<sequence>MSTCRATGTLFTAYVVLVLCLKTVGAEDPVGVRLLGEDSSRGKGELELLDFGTWTRLCSGSLGPIEGQLACRELGFPLLQRIGTVVEPGGGESSFKIAILDCGTALAVRNVPNTSLRITECDYEYGLCNSTVYLECSTSTAMGTVFIGVETNYSSWITFISIVSPDDNLYVDSCFTNEPLLNCSGIFHFQKTHPVIHDLIAQLKNNMSCGFIDFDPCSEPPTGASTPIPSPTQSCTRDIVACSAGQLECLLNTSVGVILTLLVIAAAM</sequence>
<feature type="signal peptide" evidence="3">
    <location>
        <begin position="1"/>
        <end position="26"/>
    </location>
</feature>
<dbReference type="Gene3D" id="3.10.250.10">
    <property type="entry name" value="SRCR-like domain"/>
    <property type="match status" value="1"/>
</dbReference>
<dbReference type="PROSITE" id="PS50287">
    <property type="entry name" value="SRCR_2"/>
    <property type="match status" value="1"/>
</dbReference>
<keyword evidence="1" id="KW-1015">Disulfide bond</keyword>
<evidence type="ECO:0000256" key="2">
    <source>
        <dbReference type="PROSITE-ProRule" id="PRU00196"/>
    </source>
</evidence>
<dbReference type="Proteomes" id="UP001174909">
    <property type="component" value="Unassembled WGS sequence"/>
</dbReference>
<protein>
    <recommendedName>
        <fullName evidence="4">SRCR domain-containing protein</fullName>
    </recommendedName>
</protein>
<proteinExistence type="predicted"/>
<keyword evidence="3" id="KW-0732">Signal</keyword>
<comment type="caution">
    <text evidence="2">Lacks conserved residue(s) required for the propagation of feature annotation.</text>
</comment>
<dbReference type="AlphaFoldDB" id="A0AA35T6V3"/>
<gene>
    <name evidence="5" type="ORF">GBAR_LOCUS23604</name>
</gene>
<evidence type="ECO:0000256" key="3">
    <source>
        <dbReference type="SAM" id="SignalP"/>
    </source>
</evidence>
<feature type="domain" description="SRCR" evidence="4">
    <location>
        <begin position="32"/>
        <end position="137"/>
    </location>
</feature>
<dbReference type="GO" id="GO:0016020">
    <property type="term" value="C:membrane"/>
    <property type="evidence" value="ECO:0007669"/>
    <property type="project" value="InterPro"/>
</dbReference>
<dbReference type="SMART" id="SM00202">
    <property type="entry name" value="SR"/>
    <property type="match status" value="1"/>
</dbReference>
<feature type="chain" id="PRO_5041381911" description="SRCR domain-containing protein" evidence="3">
    <location>
        <begin position="27"/>
        <end position="268"/>
    </location>
</feature>
<name>A0AA35T6V3_GEOBA</name>
<evidence type="ECO:0000256" key="1">
    <source>
        <dbReference type="ARBA" id="ARBA00023157"/>
    </source>
</evidence>
<dbReference type="InterPro" id="IPR001190">
    <property type="entry name" value="SRCR"/>
</dbReference>
<evidence type="ECO:0000313" key="5">
    <source>
        <dbReference type="EMBL" id="CAI8042553.1"/>
    </source>
</evidence>
<dbReference type="InterPro" id="IPR036772">
    <property type="entry name" value="SRCR-like_dom_sf"/>
</dbReference>